<evidence type="ECO:0000313" key="2">
    <source>
        <dbReference type="EMBL" id="RAH56652.1"/>
    </source>
</evidence>
<name>A0A8G1R183_9EURO</name>
<keyword evidence="3" id="KW-1185">Reference proteome</keyword>
<reference evidence="2 3" key="1">
    <citation type="submission" date="2018-02" db="EMBL/GenBank/DDBJ databases">
        <title>The genomes of Aspergillus section Nigri reveals drivers in fungal speciation.</title>
        <authorList>
            <consortium name="DOE Joint Genome Institute"/>
            <person name="Vesth T.C."/>
            <person name="Nybo J."/>
            <person name="Theobald S."/>
            <person name="Brandl J."/>
            <person name="Frisvad J.C."/>
            <person name="Nielsen K.F."/>
            <person name="Lyhne E.K."/>
            <person name="Kogle M.E."/>
            <person name="Kuo A."/>
            <person name="Riley R."/>
            <person name="Clum A."/>
            <person name="Nolan M."/>
            <person name="Lipzen A."/>
            <person name="Salamov A."/>
            <person name="Henrissat B."/>
            <person name="Wiebenga A."/>
            <person name="De vries R.P."/>
            <person name="Grigoriev I.V."/>
            <person name="Mortensen U.H."/>
            <person name="Andersen M.R."/>
            <person name="Baker S.E."/>
        </authorList>
    </citation>
    <scope>NUCLEOTIDE SEQUENCE [LARGE SCALE GENOMIC DNA]</scope>
    <source>
        <strain evidence="2 3">CBS 112811</strain>
    </source>
</reference>
<proteinExistence type="predicted"/>
<dbReference type="EMBL" id="KZ825064">
    <property type="protein sequence ID" value="RAH56652.1"/>
    <property type="molecule type" value="Genomic_DNA"/>
</dbReference>
<evidence type="ECO:0000256" key="1">
    <source>
        <dbReference type="SAM" id="MobiDB-lite"/>
    </source>
</evidence>
<organism evidence="2 3">
    <name type="scientific">Aspergillus piperis CBS 112811</name>
    <dbReference type="NCBI Taxonomy" id="1448313"/>
    <lineage>
        <taxon>Eukaryota</taxon>
        <taxon>Fungi</taxon>
        <taxon>Dikarya</taxon>
        <taxon>Ascomycota</taxon>
        <taxon>Pezizomycotina</taxon>
        <taxon>Eurotiomycetes</taxon>
        <taxon>Eurotiomycetidae</taxon>
        <taxon>Eurotiales</taxon>
        <taxon>Aspergillaceae</taxon>
        <taxon>Aspergillus</taxon>
        <taxon>Aspergillus subgen. Circumdati</taxon>
    </lineage>
</organism>
<evidence type="ECO:0000313" key="3">
    <source>
        <dbReference type="Proteomes" id="UP000249526"/>
    </source>
</evidence>
<feature type="compositionally biased region" description="Polar residues" evidence="1">
    <location>
        <begin position="35"/>
        <end position="51"/>
    </location>
</feature>
<dbReference type="GeneID" id="37163696"/>
<dbReference type="RefSeq" id="XP_025514574.1">
    <property type="nucleotide sequence ID" value="XM_025660294.1"/>
</dbReference>
<dbReference type="Proteomes" id="UP000249526">
    <property type="component" value="Unassembled WGS sequence"/>
</dbReference>
<feature type="compositionally biased region" description="Basic and acidic residues" evidence="1">
    <location>
        <begin position="1"/>
        <end position="11"/>
    </location>
</feature>
<accession>A0A8G1R183</accession>
<dbReference type="AlphaFoldDB" id="A0A8G1R183"/>
<sequence>MTRKCYHEQKSHLSPPPRSPDNPGSGNPFAPAPSAYNSHGTLHTLPTTLYL</sequence>
<feature type="region of interest" description="Disordered" evidence="1">
    <location>
        <begin position="1"/>
        <end position="51"/>
    </location>
</feature>
<gene>
    <name evidence="2" type="ORF">BO85DRAFT_450060</name>
</gene>
<protein>
    <submittedName>
        <fullName evidence="2">Uncharacterized protein</fullName>
    </submittedName>
</protein>